<keyword evidence="1" id="KW-0611">Plant defense</keyword>
<dbReference type="EMBL" id="JASCZI010152115">
    <property type="protein sequence ID" value="MED6175443.1"/>
    <property type="molecule type" value="Genomic_DNA"/>
</dbReference>
<gene>
    <name evidence="2" type="ORF">PIB30_078359</name>
</gene>
<name>A0ABU6VUC7_9FABA</name>
<evidence type="ECO:0000313" key="3">
    <source>
        <dbReference type="Proteomes" id="UP001341840"/>
    </source>
</evidence>
<evidence type="ECO:0000313" key="2">
    <source>
        <dbReference type="EMBL" id="MED6175443.1"/>
    </source>
</evidence>
<evidence type="ECO:0000256" key="1">
    <source>
        <dbReference type="ARBA" id="ARBA00022821"/>
    </source>
</evidence>
<accession>A0ABU6VUC7</accession>
<dbReference type="PANTHER" id="PTHR36766:SF51">
    <property type="entry name" value="DISEASE RESISTANCE RPP13-LIKE PROTEIN 1"/>
    <property type="match status" value="1"/>
</dbReference>
<comment type="caution">
    <text evidence="2">The sequence shown here is derived from an EMBL/GenBank/DDBJ whole genome shotgun (WGS) entry which is preliminary data.</text>
</comment>
<dbReference type="SUPFAM" id="SSF52058">
    <property type="entry name" value="L domain-like"/>
    <property type="match status" value="1"/>
</dbReference>
<dbReference type="InterPro" id="IPR032675">
    <property type="entry name" value="LRR_dom_sf"/>
</dbReference>
<organism evidence="2 3">
    <name type="scientific">Stylosanthes scabra</name>
    <dbReference type="NCBI Taxonomy" id="79078"/>
    <lineage>
        <taxon>Eukaryota</taxon>
        <taxon>Viridiplantae</taxon>
        <taxon>Streptophyta</taxon>
        <taxon>Embryophyta</taxon>
        <taxon>Tracheophyta</taxon>
        <taxon>Spermatophyta</taxon>
        <taxon>Magnoliopsida</taxon>
        <taxon>eudicotyledons</taxon>
        <taxon>Gunneridae</taxon>
        <taxon>Pentapetalae</taxon>
        <taxon>rosids</taxon>
        <taxon>fabids</taxon>
        <taxon>Fabales</taxon>
        <taxon>Fabaceae</taxon>
        <taxon>Papilionoideae</taxon>
        <taxon>50 kb inversion clade</taxon>
        <taxon>dalbergioids sensu lato</taxon>
        <taxon>Dalbergieae</taxon>
        <taxon>Pterocarpus clade</taxon>
        <taxon>Stylosanthes</taxon>
    </lineage>
</organism>
<reference evidence="2 3" key="1">
    <citation type="journal article" date="2023" name="Plants (Basel)">
        <title>Bridging the Gap: Combining Genomics and Transcriptomics Approaches to Understand Stylosanthes scabra, an Orphan Legume from the Brazilian Caatinga.</title>
        <authorList>
            <person name="Ferreira-Neto J.R.C."/>
            <person name="da Silva M.D."/>
            <person name="Binneck E."/>
            <person name="de Melo N.F."/>
            <person name="da Silva R.H."/>
            <person name="de Melo A.L.T.M."/>
            <person name="Pandolfi V."/>
            <person name="Bustamante F.O."/>
            <person name="Brasileiro-Vidal A.C."/>
            <person name="Benko-Iseppon A.M."/>
        </authorList>
    </citation>
    <scope>NUCLEOTIDE SEQUENCE [LARGE SCALE GENOMIC DNA]</scope>
    <source>
        <tissue evidence="2">Leaves</tissue>
    </source>
</reference>
<sequence length="317" mass="35637">MESIIHHLTSLQEIRIAGFLSVVSSLANCLPKSLQKLEIKNCRKLEFLEQQQQQKYDLVELRIYSSCDSLASLSLDAFPILKNLEIGYCANLESISMSEPPHNALQSLTIYECLKLVSLTKEGLAAPNLTHLHVKFCKTLEALPPNMDTLLPNLQSLDVEYCRGISRFPKGGLPPNLKSLCMNRNEGQLKGLSSMGKFEALTHLVIHGFGSRRVKSFPEVGLLPHLPSLTTLEIIRLVDLETLDCNELHRLTSLQQLHIKCCLELENMAGEKLPSSLLLLQIEECPLLEKGCKNKHQDIWPKICHIPTIKVNSKQIF</sequence>
<dbReference type="Gene3D" id="3.80.10.10">
    <property type="entry name" value="Ribonuclease Inhibitor"/>
    <property type="match status" value="1"/>
</dbReference>
<protein>
    <submittedName>
        <fullName evidence="2">Uncharacterized protein</fullName>
    </submittedName>
</protein>
<keyword evidence="3" id="KW-1185">Reference proteome</keyword>
<dbReference type="PANTHER" id="PTHR36766">
    <property type="entry name" value="PLANT BROAD-SPECTRUM MILDEW RESISTANCE PROTEIN RPW8"/>
    <property type="match status" value="1"/>
</dbReference>
<dbReference type="Proteomes" id="UP001341840">
    <property type="component" value="Unassembled WGS sequence"/>
</dbReference>
<proteinExistence type="predicted"/>